<dbReference type="AlphaFoldDB" id="A0A426Y1X8"/>
<evidence type="ECO:0000313" key="3">
    <source>
        <dbReference type="Proteomes" id="UP000287651"/>
    </source>
</evidence>
<organism evidence="2 3">
    <name type="scientific">Ensete ventricosum</name>
    <name type="common">Abyssinian banana</name>
    <name type="synonym">Musa ensete</name>
    <dbReference type="NCBI Taxonomy" id="4639"/>
    <lineage>
        <taxon>Eukaryota</taxon>
        <taxon>Viridiplantae</taxon>
        <taxon>Streptophyta</taxon>
        <taxon>Embryophyta</taxon>
        <taxon>Tracheophyta</taxon>
        <taxon>Spermatophyta</taxon>
        <taxon>Magnoliopsida</taxon>
        <taxon>Liliopsida</taxon>
        <taxon>Zingiberales</taxon>
        <taxon>Musaceae</taxon>
        <taxon>Ensete</taxon>
    </lineage>
</organism>
<comment type="caution">
    <text evidence="2">The sequence shown here is derived from an EMBL/GenBank/DDBJ whole genome shotgun (WGS) entry which is preliminary data.</text>
</comment>
<evidence type="ECO:0000256" key="1">
    <source>
        <dbReference type="SAM" id="MobiDB-lite"/>
    </source>
</evidence>
<feature type="region of interest" description="Disordered" evidence="1">
    <location>
        <begin position="121"/>
        <end position="149"/>
    </location>
</feature>
<name>A0A426Y1X8_ENSVE</name>
<proteinExistence type="predicted"/>
<evidence type="ECO:0000313" key="2">
    <source>
        <dbReference type="EMBL" id="RRT45714.1"/>
    </source>
</evidence>
<protein>
    <submittedName>
        <fullName evidence="2">Uncharacterized protein</fullName>
    </submittedName>
</protein>
<gene>
    <name evidence="2" type="ORF">B296_00042412</name>
</gene>
<sequence length="171" mass="18473">MPSAWVAAPSVGAAALGRHLVGGRCCPYWRALLLAAALVGGSPSYGATPCGLAAGSRYLRPGYDRCLGPQVPAMPAGGRACWQLPLTGWLPLEMVYPCIPDPDGEDEGDHRDKRRKLLVIESVEDPEPKDVNPELEKEDTEKEPQSTISTIHTLAGYANPQSMKVNRFLKH</sequence>
<dbReference type="Proteomes" id="UP000287651">
    <property type="component" value="Unassembled WGS sequence"/>
</dbReference>
<dbReference type="EMBL" id="AMZH03015648">
    <property type="protein sequence ID" value="RRT45714.1"/>
    <property type="molecule type" value="Genomic_DNA"/>
</dbReference>
<feature type="compositionally biased region" description="Basic and acidic residues" evidence="1">
    <location>
        <begin position="126"/>
        <end position="144"/>
    </location>
</feature>
<accession>A0A426Y1X8</accession>
<reference evidence="2 3" key="1">
    <citation type="journal article" date="2014" name="Agronomy (Basel)">
        <title>A Draft Genome Sequence for Ensete ventricosum, the Drought-Tolerant Tree Against Hunger.</title>
        <authorList>
            <person name="Harrison J."/>
            <person name="Moore K.A."/>
            <person name="Paszkiewicz K."/>
            <person name="Jones T."/>
            <person name="Grant M."/>
            <person name="Ambacheew D."/>
            <person name="Muzemil S."/>
            <person name="Studholme D.J."/>
        </authorList>
    </citation>
    <scope>NUCLEOTIDE SEQUENCE [LARGE SCALE GENOMIC DNA]</scope>
</reference>